<dbReference type="InterPro" id="IPR043502">
    <property type="entry name" value="DNA/RNA_pol_sf"/>
</dbReference>
<evidence type="ECO:0000313" key="1">
    <source>
        <dbReference type="EMBL" id="CAI6349166.1"/>
    </source>
</evidence>
<dbReference type="Gene3D" id="3.10.10.10">
    <property type="entry name" value="HIV Type 1 Reverse Transcriptase, subunit A, domain 1"/>
    <property type="match status" value="1"/>
</dbReference>
<organism evidence="1 2">
    <name type="scientific">Macrosiphum euphorbiae</name>
    <name type="common">potato aphid</name>
    <dbReference type="NCBI Taxonomy" id="13131"/>
    <lineage>
        <taxon>Eukaryota</taxon>
        <taxon>Metazoa</taxon>
        <taxon>Ecdysozoa</taxon>
        <taxon>Arthropoda</taxon>
        <taxon>Hexapoda</taxon>
        <taxon>Insecta</taxon>
        <taxon>Pterygota</taxon>
        <taxon>Neoptera</taxon>
        <taxon>Paraneoptera</taxon>
        <taxon>Hemiptera</taxon>
        <taxon>Sternorrhyncha</taxon>
        <taxon>Aphidomorpha</taxon>
        <taxon>Aphidoidea</taxon>
        <taxon>Aphididae</taxon>
        <taxon>Macrosiphini</taxon>
        <taxon>Macrosiphum</taxon>
    </lineage>
</organism>
<name>A0AAV0W178_9HEMI</name>
<dbReference type="GO" id="GO:0071897">
    <property type="term" value="P:DNA biosynthetic process"/>
    <property type="evidence" value="ECO:0007669"/>
    <property type="project" value="UniProtKB-ARBA"/>
</dbReference>
<gene>
    <name evidence="1" type="ORF">MEUPH1_LOCUS5762</name>
</gene>
<reference evidence="1 2" key="1">
    <citation type="submission" date="2023-01" db="EMBL/GenBank/DDBJ databases">
        <authorList>
            <person name="Whitehead M."/>
        </authorList>
    </citation>
    <scope>NUCLEOTIDE SEQUENCE [LARGE SCALE GENOMIC DNA]</scope>
</reference>
<evidence type="ECO:0000313" key="2">
    <source>
        <dbReference type="Proteomes" id="UP001160148"/>
    </source>
</evidence>
<dbReference type="AlphaFoldDB" id="A0AAV0W178"/>
<comment type="caution">
    <text evidence="1">The sequence shown here is derived from an EMBL/GenBank/DDBJ whole genome shotgun (WGS) entry which is preliminary data.</text>
</comment>
<dbReference type="InterPro" id="IPR050951">
    <property type="entry name" value="Retrovirus_Pol_polyprotein"/>
</dbReference>
<dbReference type="EMBL" id="CARXXK010000001">
    <property type="protein sequence ID" value="CAI6349166.1"/>
    <property type="molecule type" value="Genomic_DNA"/>
</dbReference>
<dbReference type="SUPFAM" id="SSF56672">
    <property type="entry name" value="DNA/RNA polymerases"/>
    <property type="match status" value="1"/>
</dbReference>
<keyword evidence="2" id="KW-1185">Reference proteome</keyword>
<dbReference type="PANTHER" id="PTHR37984">
    <property type="entry name" value="PROTEIN CBG26694"/>
    <property type="match status" value="1"/>
</dbReference>
<protein>
    <submittedName>
        <fullName evidence="1">Uncharacterized protein</fullName>
    </submittedName>
</protein>
<proteinExistence type="predicted"/>
<dbReference type="Proteomes" id="UP001160148">
    <property type="component" value="Unassembled WGS sequence"/>
</dbReference>
<dbReference type="PANTHER" id="PTHR37984:SF5">
    <property type="entry name" value="PROTEIN NYNRIN-LIKE"/>
    <property type="match status" value="1"/>
</dbReference>
<sequence>MLLGHDFLVQNEVTWDYTTSTIHLGSNRRTTACWKGRIPTPSPALDVDKLTINGDHHTRAKLAEVVRNYPDVFNGRVGRTRLIEHDILLKNHTPIALKPYPYPPVKQAIIDTMIRDMEEQGLVEQSTSPWATPIVLAKKKDGSPRLCIDYK</sequence>
<accession>A0AAV0W178</accession>